<dbReference type="AlphaFoldDB" id="A0A1R4EIS8"/>
<dbReference type="Pfam" id="PF01051">
    <property type="entry name" value="Rep3_N"/>
    <property type="match status" value="1"/>
</dbReference>
<dbReference type="OrthoDB" id="9122127at2"/>
<dbReference type="EMBL" id="FUGD01000150">
    <property type="protein sequence ID" value="SJM38392.1"/>
    <property type="molecule type" value="Genomic_DNA"/>
</dbReference>
<evidence type="ECO:0000313" key="4">
    <source>
        <dbReference type="Proteomes" id="UP000188169"/>
    </source>
</evidence>
<comment type="similarity">
    <text evidence="1">Belongs to the initiator RepB protein family.</text>
</comment>
<organism evidence="3 4">
    <name type="scientific">Psychrobacter pasteurii</name>
    <dbReference type="NCBI Taxonomy" id="1945520"/>
    <lineage>
        <taxon>Bacteria</taxon>
        <taxon>Pseudomonadati</taxon>
        <taxon>Pseudomonadota</taxon>
        <taxon>Gammaproteobacteria</taxon>
        <taxon>Moraxellales</taxon>
        <taxon>Moraxellaceae</taxon>
        <taxon>Psychrobacter</taxon>
    </lineage>
</organism>
<dbReference type="Gene3D" id="1.10.10.10">
    <property type="entry name" value="Winged helix-like DNA-binding domain superfamily/Winged helix DNA-binding domain"/>
    <property type="match status" value="2"/>
</dbReference>
<gene>
    <name evidence="3" type="primary">repE_4</name>
    <name evidence="3" type="ORF">A1019T_02384</name>
</gene>
<dbReference type="InterPro" id="IPR036390">
    <property type="entry name" value="WH_DNA-bd_sf"/>
</dbReference>
<dbReference type="RefSeq" id="WP_077449739.1">
    <property type="nucleotide sequence ID" value="NZ_FUGD01000150.1"/>
</dbReference>
<dbReference type="STRING" id="1945520.A1019T_02384"/>
<dbReference type="InterPro" id="IPR036388">
    <property type="entry name" value="WH-like_DNA-bd_sf"/>
</dbReference>
<keyword evidence="4" id="KW-1185">Reference proteome</keyword>
<evidence type="ECO:0000313" key="3">
    <source>
        <dbReference type="EMBL" id="SJM38392.1"/>
    </source>
</evidence>
<feature type="domain" description="Initiator Rep protein WH1" evidence="2">
    <location>
        <begin position="6"/>
        <end position="155"/>
    </location>
</feature>
<dbReference type="Proteomes" id="UP000188169">
    <property type="component" value="Unassembled WGS sequence"/>
</dbReference>
<accession>A0A1R4EIS8</accession>
<name>A0A1R4EIS8_9GAMM</name>
<protein>
    <submittedName>
        <fullName evidence="3">Replication initiation protein</fullName>
    </submittedName>
</protein>
<dbReference type="Pfam" id="PF21205">
    <property type="entry name" value="Rep3_C"/>
    <property type="match status" value="1"/>
</dbReference>
<reference evidence="4" key="1">
    <citation type="submission" date="2017-02" db="EMBL/GenBank/DDBJ databases">
        <authorList>
            <person name="Mornico D."/>
        </authorList>
    </citation>
    <scope>NUCLEOTIDE SEQUENCE [LARGE SCALE GENOMIC DNA]</scope>
</reference>
<proteinExistence type="inferred from homology"/>
<sequence>MKDNLVAQSNNLVSASYIMTTLEKELLLACISKIDSRPNRPVEVTKQTKFTISVKTMKELFYNERTNDNAYRDLRRAANRLFEREVTIKLEDNQTLRTRFVSGIRFDPKKAQITVTFAEDILPYLTELSANFTKYRLHEVAELSSVHSMRLYELIVMWTNQFQYSKELDLDDFKELMGVQNSYKQFGQLREFVIEKAINEINQKTNYKVSVSYKKVSRSFVGLTLSFYKKTLDKIACKNGTLSQDKIKAIVNSVQFMNDYNDHPKLSYEGKMNTDAFKREMMLIIQREPESFNKKNKGLESYLAPIKNGN</sequence>
<evidence type="ECO:0000259" key="2">
    <source>
        <dbReference type="Pfam" id="PF01051"/>
    </source>
</evidence>
<dbReference type="SUPFAM" id="SSF46785">
    <property type="entry name" value="Winged helix' DNA-binding domain"/>
    <property type="match status" value="2"/>
</dbReference>
<dbReference type="GO" id="GO:0006270">
    <property type="term" value="P:DNA replication initiation"/>
    <property type="evidence" value="ECO:0007669"/>
    <property type="project" value="InterPro"/>
</dbReference>
<evidence type="ECO:0000256" key="1">
    <source>
        <dbReference type="ARBA" id="ARBA00038283"/>
    </source>
</evidence>
<dbReference type="InterPro" id="IPR000525">
    <property type="entry name" value="Initiator_Rep_WH1"/>
</dbReference>
<dbReference type="GO" id="GO:0003887">
    <property type="term" value="F:DNA-directed DNA polymerase activity"/>
    <property type="evidence" value="ECO:0007669"/>
    <property type="project" value="InterPro"/>
</dbReference>